<dbReference type="GO" id="GO:0000160">
    <property type="term" value="P:phosphorelay signal transduction system"/>
    <property type="evidence" value="ECO:0007669"/>
    <property type="project" value="InterPro"/>
</dbReference>
<dbReference type="Pfam" id="PF00072">
    <property type="entry name" value="Response_reg"/>
    <property type="match status" value="1"/>
</dbReference>
<feature type="domain" description="GGDEF" evidence="4">
    <location>
        <begin position="155"/>
        <end position="309"/>
    </location>
</feature>
<dbReference type="EC" id="2.7.7.65" evidence="1"/>
<proteinExistence type="predicted"/>
<accession>A0A0X8JQQ1</accession>
<dbReference type="Gene3D" id="3.40.50.2300">
    <property type="match status" value="1"/>
</dbReference>
<sequence length="312" mass="35270">MKSGKHLFLVTADPSLEQDLRSLWSGDEVRWTTFGRGTQALEFLFTSPPDLLVVDERLPDLKGTDLVRLIKGENVYRQLPVILCLDGEDSLREQAFDVLEIDDFLVKPLTPAITRSRLVLAYYRATRELDASPLTRLPGNTSIIHKIQDLIDRREDFALAYVDLDHFKSFNDKYGFSRGDEVLLMTARVIVNSIRAFMGANTFVGHVGGDDFVFIVPPDKAESACRQVLENFDSIVPHFYDEEDRARGAIHSIDRQGNQQVFPIMSVSIGVVFNRGGRLKHFGEASQIAMNLKKYAKKNPRSCYVLDQRTGS</sequence>
<dbReference type="SUPFAM" id="SSF52172">
    <property type="entry name" value="CheY-like"/>
    <property type="match status" value="1"/>
</dbReference>
<dbReference type="PROSITE" id="PS50887">
    <property type="entry name" value="GGDEF"/>
    <property type="match status" value="1"/>
</dbReference>
<dbReference type="AlphaFoldDB" id="A0A0X8JQQ1"/>
<dbReference type="EMBL" id="CP014230">
    <property type="protein sequence ID" value="AMD93143.1"/>
    <property type="molecule type" value="Genomic_DNA"/>
</dbReference>
<dbReference type="PANTHER" id="PTHR45138:SF25">
    <property type="entry name" value="GGDEF DOMAIN PROTEIN"/>
    <property type="match status" value="1"/>
</dbReference>
<name>A0A0X8JQQ1_9BACT</name>
<dbReference type="Proteomes" id="UP000063964">
    <property type="component" value="Chromosome"/>
</dbReference>
<feature type="modified residue" description="4-aspartylphosphate" evidence="2">
    <location>
        <position position="55"/>
    </location>
</feature>
<dbReference type="RefSeq" id="WP_066606052.1">
    <property type="nucleotide sequence ID" value="NZ_CP014230.1"/>
</dbReference>
<dbReference type="SMART" id="SM00448">
    <property type="entry name" value="REC"/>
    <property type="match status" value="1"/>
</dbReference>
<dbReference type="GO" id="GO:0005886">
    <property type="term" value="C:plasma membrane"/>
    <property type="evidence" value="ECO:0007669"/>
    <property type="project" value="TreeGrafter"/>
</dbReference>
<feature type="domain" description="Response regulatory" evidence="3">
    <location>
        <begin position="6"/>
        <end position="122"/>
    </location>
</feature>
<evidence type="ECO:0000256" key="1">
    <source>
        <dbReference type="ARBA" id="ARBA00012528"/>
    </source>
</evidence>
<organism evidence="5 6">
    <name type="scientific">Desulfomicrobium orale DSM 12838</name>
    <dbReference type="NCBI Taxonomy" id="888061"/>
    <lineage>
        <taxon>Bacteria</taxon>
        <taxon>Pseudomonadati</taxon>
        <taxon>Thermodesulfobacteriota</taxon>
        <taxon>Desulfovibrionia</taxon>
        <taxon>Desulfovibrionales</taxon>
        <taxon>Desulfomicrobiaceae</taxon>
        <taxon>Desulfomicrobium</taxon>
    </lineage>
</organism>
<evidence type="ECO:0000313" key="6">
    <source>
        <dbReference type="Proteomes" id="UP000063964"/>
    </source>
</evidence>
<dbReference type="InterPro" id="IPR001789">
    <property type="entry name" value="Sig_transdc_resp-reg_receiver"/>
</dbReference>
<dbReference type="OrthoDB" id="9813903at2"/>
<dbReference type="KEGG" id="doa:AXF15_08560"/>
<dbReference type="InterPro" id="IPR050469">
    <property type="entry name" value="Diguanylate_Cyclase"/>
</dbReference>
<gene>
    <name evidence="5" type="ORF">AXF15_08560</name>
</gene>
<dbReference type="InterPro" id="IPR043128">
    <property type="entry name" value="Rev_trsase/Diguanyl_cyclase"/>
</dbReference>
<dbReference type="GO" id="GO:1902201">
    <property type="term" value="P:negative regulation of bacterial-type flagellum-dependent cell motility"/>
    <property type="evidence" value="ECO:0007669"/>
    <property type="project" value="TreeGrafter"/>
</dbReference>
<dbReference type="PROSITE" id="PS50110">
    <property type="entry name" value="RESPONSE_REGULATORY"/>
    <property type="match status" value="1"/>
</dbReference>
<reference evidence="6" key="1">
    <citation type="submission" date="2016-02" db="EMBL/GenBank/DDBJ databases">
        <authorList>
            <person name="Holder M.E."/>
            <person name="Ajami N.J."/>
            <person name="Petrosino J.F."/>
        </authorList>
    </citation>
    <scope>NUCLEOTIDE SEQUENCE [LARGE SCALE GENOMIC DNA]</scope>
    <source>
        <strain evidence="6">DSM 12838</strain>
    </source>
</reference>
<dbReference type="InterPro" id="IPR029787">
    <property type="entry name" value="Nucleotide_cyclase"/>
</dbReference>
<evidence type="ECO:0000259" key="3">
    <source>
        <dbReference type="PROSITE" id="PS50110"/>
    </source>
</evidence>
<dbReference type="STRING" id="888061.AXF15_08560"/>
<dbReference type="Pfam" id="PF00990">
    <property type="entry name" value="GGDEF"/>
    <property type="match status" value="1"/>
</dbReference>
<dbReference type="Gene3D" id="3.30.70.270">
    <property type="match status" value="1"/>
</dbReference>
<dbReference type="CDD" id="cd01949">
    <property type="entry name" value="GGDEF"/>
    <property type="match status" value="1"/>
</dbReference>
<dbReference type="NCBIfam" id="TIGR00254">
    <property type="entry name" value="GGDEF"/>
    <property type="match status" value="1"/>
</dbReference>
<dbReference type="SMART" id="SM00267">
    <property type="entry name" value="GGDEF"/>
    <property type="match status" value="1"/>
</dbReference>
<dbReference type="InterPro" id="IPR011006">
    <property type="entry name" value="CheY-like_superfamily"/>
</dbReference>
<dbReference type="SUPFAM" id="SSF55073">
    <property type="entry name" value="Nucleotide cyclase"/>
    <property type="match status" value="1"/>
</dbReference>
<dbReference type="GO" id="GO:0043709">
    <property type="term" value="P:cell adhesion involved in single-species biofilm formation"/>
    <property type="evidence" value="ECO:0007669"/>
    <property type="project" value="TreeGrafter"/>
</dbReference>
<evidence type="ECO:0000313" key="5">
    <source>
        <dbReference type="EMBL" id="AMD93143.1"/>
    </source>
</evidence>
<keyword evidence="6" id="KW-1185">Reference proteome</keyword>
<dbReference type="PANTHER" id="PTHR45138">
    <property type="entry name" value="REGULATORY COMPONENTS OF SENSORY TRANSDUCTION SYSTEM"/>
    <property type="match status" value="1"/>
</dbReference>
<protein>
    <recommendedName>
        <fullName evidence="1">diguanylate cyclase</fullName>
        <ecNumber evidence="1">2.7.7.65</ecNumber>
    </recommendedName>
</protein>
<evidence type="ECO:0000256" key="2">
    <source>
        <dbReference type="PROSITE-ProRule" id="PRU00169"/>
    </source>
</evidence>
<dbReference type="GO" id="GO:0052621">
    <property type="term" value="F:diguanylate cyclase activity"/>
    <property type="evidence" value="ECO:0007669"/>
    <property type="project" value="UniProtKB-EC"/>
</dbReference>
<dbReference type="InterPro" id="IPR000160">
    <property type="entry name" value="GGDEF_dom"/>
</dbReference>
<keyword evidence="2" id="KW-0597">Phosphoprotein</keyword>
<evidence type="ECO:0000259" key="4">
    <source>
        <dbReference type="PROSITE" id="PS50887"/>
    </source>
</evidence>